<dbReference type="Gene3D" id="3.30.60.30">
    <property type="match status" value="1"/>
</dbReference>
<dbReference type="VEuPathDB" id="VectorBase:GPAI046627"/>
<organism evidence="1 2">
    <name type="scientific">Glossina pallidipes</name>
    <name type="common">Tsetse fly</name>
    <dbReference type="NCBI Taxonomy" id="7398"/>
    <lineage>
        <taxon>Eukaryota</taxon>
        <taxon>Metazoa</taxon>
        <taxon>Ecdysozoa</taxon>
        <taxon>Arthropoda</taxon>
        <taxon>Hexapoda</taxon>
        <taxon>Insecta</taxon>
        <taxon>Pterygota</taxon>
        <taxon>Neoptera</taxon>
        <taxon>Endopterygota</taxon>
        <taxon>Diptera</taxon>
        <taxon>Brachycera</taxon>
        <taxon>Muscomorpha</taxon>
        <taxon>Hippoboscoidea</taxon>
        <taxon>Glossinidae</taxon>
        <taxon>Glossina</taxon>
    </lineage>
</organism>
<name>A0A1B0AI89_GLOPL</name>
<reference evidence="2" key="1">
    <citation type="submission" date="2014-03" db="EMBL/GenBank/DDBJ databases">
        <authorList>
            <person name="Aksoy S."/>
            <person name="Warren W."/>
            <person name="Wilson R.K."/>
        </authorList>
    </citation>
    <scope>NUCLEOTIDE SEQUENCE [LARGE SCALE GENOMIC DNA]</scope>
    <source>
        <strain evidence="2">IAEA</strain>
    </source>
</reference>
<evidence type="ECO:0000313" key="1">
    <source>
        <dbReference type="EnsemblMetazoa" id="GPAI046627-PA"/>
    </source>
</evidence>
<dbReference type="EnsemblMetazoa" id="GPAI046627-RA">
    <property type="protein sequence ID" value="GPAI046627-PA"/>
    <property type="gene ID" value="GPAI046627"/>
</dbReference>
<keyword evidence="2" id="KW-1185">Reference proteome</keyword>
<evidence type="ECO:0008006" key="3">
    <source>
        <dbReference type="Google" id="ProtNLM"/>
    </source>
</evidence>
<dbReference type="InterPro" id="IPR036058">
    <property type="entry name" value="Kazal_dom_sf"/>
</dbReference>
<dbReference type="SUPFAM" id="SSF100895">
    <property type="entry name" value="Kazal-type serine protease inhibitors"/>
    <property type="match status" value="1"/>
</dbReference>
<protein>
    <recommendedName>
        <fullName evidence="3">Kazal-like domain-containing protein</fullName>
    </recommendedName>
</protein>
<evidence type="ECO:0000313" key="2">
    <source>
        <dbReference type="Proteomes" id="UP000092445"/>
    </source>
</evidence>
<accession>A0A1B0AI89</accession>
<reference evidence="1" key="2">
    <citation type="submission" date="2020-05" db="UniProtKB">
        <authorList>
            <consortium name="EnsemblMetazoa"/>
        </authorList>
    </citation>
    <scope>IDENTIFICATION</scope>
    <source>
        <strain evidence="1">IAEA</strain>
    </source>
</reference>
<dbReference type="Proteomes" id="UP000092445">
    <property type="component" value="Unassembled WGS sequence"/>
</dbReference>
<proteinExistence type="predicted"/>
<sequence length="346" mass="38822">MFVLTIVADAKKKKQTSSGEMTRNKAKTKTKWSSTIDTGVDDLTSKVATEEHGYYVKRTFFPVGGIEQPSLKSPPFLAVPIAWIACENRDCLLQLSSAKNSLTEGFLCDDDCHGVYHPICGKTLNEVAVFYNECKLNVAKCRTRGYWLSFNFEECKKSYPEGVKYAESKFRASPYFRDAYNSTDSLIKEASDSGDMLTEKFFVQKFSDNVTKENQGNSSHHDDDDDEIKSVLLEKLTNTCEKCSNMELNAISAELSSDGGGVHIQSVASETEDSDKESIANNEIKFVINFVQKMSLKKMARPLLARGTNLLLRMDLILGRVVCNLLLNSRRQYAELHKTLPSFCEP</sequence>
<dbReference type="CDD" id="cd00104">
    <property type="entry name" value="KAZAL_FS"/>
    <property type="match status" value="1"/>
</dbReference>
<dbReference type="AlphaFoldDB" id="A0A1B0AI89"/>